<dbReference type="KEGG" id="cace:CACET_c23210"/>
<reference evidence="2 3" key="1">
    <citation type="submission" date="2014-10" db="EMBL/GenBank/DDBJ databases">
        <title>Genome sequence of Clostridium aceticum DSM 1496.</title>
        <authorList>
            <person name="Poehlein A."/>
            <person name="Schiel-Bengelsdorf B."/>
            <person name="Gottschalk G."/>
            <person name="Duerre P."/>
            <person name="Daniel R."/>
        </authorList>
    </citation>
    <scope>NUCLEOTIDE SEQUENCE [LARGE SCALE GENOMIC DNA]</scope>
    <source>
        <strain evidence="2 3">DSM 1496</strain>
    </source>
</reference>
<dbReference type="STRING" id="84022.CACET_c23210"/>
<keyword evidence="3" id="KW-1185">Reference proteome</keyword>
<keyword evidence="1" id="KW-0812">Transmembrane</keyword>
<dbReference type="AlphaFoldDB" id="A0A0G3WCW4"/>
<protein>
    <submittedName>
        <fullName evidence="2">Uncharacterized protein</fullName>
    </submittedName>
</protein>
<keyword evidence="1" id="KW-1133">Transmembrane helix</keyword>
<feature type="transmembrane region" description="Helical" evidence="1">
    <location>
        <begin position="12"/>
        <end position="31"/>
    </location>
</feature>
<feature type="transmembrane region" description="Helical" evidence="1">
    <location>
        <begin position="110"/>
        <end position="135"/>
    </location>
</feature>
<evidence type="ECO:0000256" key="1">
    <source>
        <dbReference type="SAM" id="Phobius"/>
    </source>
</evidence>
<organism evidence="2 3">
    <name type="scientific">Clostridium aceticum</name>
    <dbReference type="NCBI Taxonomy" id="84022"/>
    <lineage>
        <taxon>Bacteria</taxon>
        <taxon>Bacillati</taxon>
        <taxon>Bacillota</taxon>
        <taxon>Clostridia</taxon>
        <taxon>Eubacteriales</taxon>
        <taxon>Clostridiaceae</taxon>
        <taxon>Clostridium</taxon>
    </lineage>
</organism>
<name>A0A0G3WCW4_9CLOT</name>
<dbReference type="Proteomes" id="UP000035704">
    <property type="component" value="Chromosome"/>
</dbReference>
<feature type="transmembrane region" description="Helical" evidence="1">
    <location>
        <begin position="87"/>
        <end position="104"/>
    </location>
</feature>
<sequence length="193" mass="22745">MVIIITRTIQCVYKLLLTFNATSLILVVFSIKERYYFNCLDRFPRWVSYIGFILVPVATTGISIILKKFLSYDSIEKPPLNIEQANNSFLPSYLGYFFVSLSVPTTETLWFIYGILFIFTFCSQAMYFNPIFLVFRYQFYNITTADNMKIFLISRKEIKTTKELVFPMLRRINNFTFIDVERAKEDNDESCNS</sequence>
<keyword evidence="1" id="KW-0472">Membrane</keyword>
<dbReference type="PATRIC" id="fig|84022.6.peg.2332"/>
<evidence type="ECO:0000313" key="2">
    <source>
        <dbReference type="EMBL" id="AKL95767.1"/>
    </source>
</evidence>
<gene>
    <name evidence="2" type="ORF">CACET_c23210</name>
</gene>
<dbReference type="EMBL" id="CP009687">
    <property type="protein sequence ID" value="AKL95767.1"/>
    <property type="molecule type" value="Genomic_DNA"/>
</dbReference>
<evidence type="ECO:0000313" key="3">
    <source>
        <dbReference type="Proteomes" id="UP000035704"/>
    </source>
</evidence>
<proteinExistence type="predicted"/>
<feature type="transmembrane region" description="Helical" evidence="1">
    <location>
        <begin position="46"/>
        <end position="66"/>
    </location>
</feature>
<accession>A0A0G3WCW4</accession>